<dbReference type="Gene3D" id="1.10.10.10">
    <property type="entry name" value="Winged helix-like DNA-binding domain superfamily/Winged helix DNA-binding domain"/>
    <property type="match status" value="1"/>
</dbReference>
<keyword evidence="2" id="KW-0433">Leucine-rich repeat</keyword>
<evidence type="ECO:0000256" key="1">
    <source>
        <dbReference type="ARBA" id="ARBA00008894"/>
    </source>
</evidence>
<dbReference type="EMBL" id="OZ075138">
    <property type="protein sequence ID" value="CAL5012030.1"/>
    <property type="molecule type" value="Genomic_DNA"/>
</dbReference>
<dbReference type="GO" id="GO:0000166">
    <property type="term" value="F:nucleotide binding"/>
    <property type="evidence" value="ECO:0007669"/>
    <property type="project" value="UniProtKB-KW"/>
</dbReference>
<gene>
    <name evidence="11" type="ORF">URODEC1_LOCUS70706</name>
</gene>
<keyword evidence="5" id="KW-0611">Plant defense</keyword>
<dbReference type="InterPro" id="IPR032675">
    <property type="entry name" value="LRR_dom_sf"/>
</dbReference>
<evidence type="ECO:0000313" key="11">
    <source>
        <dbReference type="EMBL" id="CAL5012030.1"/>
    </source>
</evidence>
<dbReference type="CDD" id="cd14798">
    <property type="entry name" value="RX-CC_like"/>
    <property type="match status" value="1"/>
</dbReference>
<dbReference type="PANTHER" id="PTHR23155:SF1107">
    <property type="entry name" value="OS08G0373000 PROTEIN"/>
    <property type="match status" value="1"/>
</dbReference>
<evidence type="ECO:0000313" key="12">
    <source>
        <dbReference type="Proteomes" id="UP001497457"/>
    </source>
</evidence>
<feature type="domain" description="Disease resistance N-terminal" evidence="8">
    <location>
        <begin position="12"/>
        <end position="98"/>
    </location>
</feature>
<dbReference type="Proteomes" id="UP001497457">
    <property type="component" value="Chromosome 28b"/>
</dbReference>
<comment type="similarity">
    <text evidence="1">Belongs to the disease resistance NB-LRR family.</text>
</comment>
<dbReference type="Gene3D" id="3.80.10.10">
    <property type="entry name" value="Ribonuclease Inhibitor"/>
    <property type="match status" value="1"/>
</dbReference>
<organism evidence="11 12">
    <name type="scientific">Urochloa decumbens</name>
    <dbReference type="NCBI Taxonomy" id="240449"/>
    <lineage>
        <taxon>Eukaryota</taxon>
        <taxon>Viridiplantae</taxon>
        <taxon>Streptophyta</taxon>
        <taxon>Embryophyta</taxon>
        <taxon>Tracheophyta</taxon>
        <taxon>Spermatophyta</taxon>
        <taxon>Magnoliopsida</taxon>
        <taxon>Liliopsida</taxon>
        <taxon>Poales</taxon>
        <taxon>Poaceae</taxon>
        <taxon>PACMAD clade</taxon>
        <taxon>Panicoideae</taxon>
        <taxon>Panicodae</taxon>
        <taxon>Paniceae</taxon>
        <taxon>Melinidinae</taxon>
        <taxon>Urochloa</taxon>
    </lineage>
</organism>
<dbReference type="InterPro" id="IPR036388">
    <property type="entry name" value="WH-like_DNA-bd_sf"/>
</dbReference>
<dbReference type="Pfam" id="PF23598">
    <property type="entry name" value="LRR_14"/>
    <property type="match status" value="1"/>
</dbReference>
<dbReference type="PANTHER" id="PTHR23155">
    <property type="entry name" value="DISEASE RESISTANCE PROTEIN RP"/>
    <property type="match status" value="1"/>
</dbReference>
<dbReference type="InterPro" id="IPR002182">
    <property type="entry name" value="NB-ARC"/>
</dbReference>
<keyword evidence="4" id="KW-0547">Nucleotide-binding</keyword>
<dbReference type="SUPFAM" id="SSF52540">
    <property type="entry name" value="P-loop containing nucleoside triphosphate hydrolases"/>
    <property type="match status" value="1"/>
</dbReference>
<dbReference type="Gene3D" id="1.10.8.430">
    <property type="entry name" value="Helical domain of apoptotic protease-activating factors"/>
    <property type="match status" value="1"/>
</dbReference>
<dbReference type="PRINTS" id="PR00364">
    <property type="entry name" value="DISEASERSIST"/>
</dbReference>
<dbReference type="InterPro" id="IPR041118">
    <property type="entry name" value="Rx_N"/>
</dbReference>
<dbReference type="InterPro" id="IPR027417">
    <property type="entry name" value="P-loop_NTPase"/>
</dbReference>
<dbReference type="InterPro" id="IPR042197">
    <property type="entry name" value="Apaf_helical"/>
</dbReference>
<evidence type="ECO:0000256" key="2">
    <source>
        <dbReference type="ARBA" id="ARBA00022614"/>
    </source>
</evidence>
<evidence type="ECO:0000256" key="3">
    <source>
        <dbReference type="ARBA" id="ARBA00022737"/>
    </source>
</evidence>
<dbReference type="InterPro" id="IPR038005">
    <property type="entry name" value="RX-like_CC"/>
</dbReference>
<dbReference type="AlphaFoldDB" id="A0ABC9C2D1"/>
<dbReference type="Gene3D" id="1.20.5.4130">
    <property type="match status" value="1"/>
</dbReference>
<dbReference type="Pfam" id="PF18052">
    <property type="entry name" value="Rx_N"/>
    <property type="match status" value="1"/>
</dbReference>
<evidence type="ECO:0000259" key="8">
    <source>
        <dbReference type="Pfam" id="PF18052"/>
    </source>
</evidence>
<dbReference type="Pfam" id="PF00931">
    <property type="entry name" value="NB-ARC"/>
    <property type="match status" value="1"/>
</dbReference>
<keyword evidence="12" id="KW-1185">Reference proteome</keyword>
<sequence>MEGLLVSAATGALKPVLGKLAALMGAEYGRFKRVRREVQSLADELAAMHAFLLKMSEEEHPDPQDKAWMKEVRELSYDMEDSLDEFMLRVDDRSVSPEGFINRFKKFLTEAKTRRRIAKSIEDLKAQAKEVGDRNRRYRSSEITIVNASNAAVDPRALAIFEDASKLVGINGPRDELVTWLAREYKRKHDASEPLEVVPLNVVSIVGFGGMGKTTLANQVFVELKNQFKFDCWAFVSVSRNPDLMKVLRTILSEVSNQPYAYTEAGSIQQLIGKITDFLKDKRYLIVVDDVWKIETWNIIRYALFPDIEKRIPDKAPSTIITTTRIHDVAEACCSSYGTLVYKMRPLTPNDSKKLFYKRIFSPHDMCPAHLEEVSNKILEKCDGLPLAIISISGLLANKPQTNDQWNRVQSSFGRELGRNPEVHNMVQILSLSYFDLPHHLKTCLLYLSTFREDTVIDKRRLIRRWIAEGFIPEEQEHTRYELGERCFNELINRSLVQAQDLNMYGEVTVCQVHDTILDFIISKSEEENFVTIFSDCYQMSGPHRKICRLSLHSNSVENISQLKEDLSHVRSVTMFTYAPEALLFFMSFSSLRVLDLGGCTEVEDHHLANIGNLFRLKYLSLRNTEVCELPEQIRKLKHLETLDVSMGKSSFVFFGKEKSRKLPASIIELQRLAHLVLDTGIMLPAGIRSMTALEDLESVDVFKQSIDFAQDLGQLAYLRSISFLTDCNDHKKFGAVGSSCEEYMDSILLSLSKLRNLRSLSFHVVSDCFFLGTVSCAPHSLQKLEIKMGFISKVPNWVRSLVNLQTLVIFVRQFDVEDFMAFGRLPALVFLHLIAHESFCGRRFTISGDYGFHCLRHFDFGCVMPVMFGVGAMPKLKKLAIMFSPERMALMGTGDFHFGIEHLPSLDRVDCVFHLSGNSVVVRTAKTRMGNISFRGDMDRILNQVVSTTCDLERAVSIHAKSPQLKFRHTHMWTIED</sequence>
<reference evidence="11" key="1">
    <citation type="submission" date="2024-10" db="EMBL/GenBank/DDBJ databases">
        <authorList>
            <person name="Ryan C."/>
        </authorList>
    </citation>
    <scope>NUCLEOTIDE SEQUENCE [LARGE SCALE GENOMIC DNA]</scope>
</reference>
<feature type="domain" description="NB-ARC" evidence="7">
    <location>
        <begin position="200"/>
        <end position="362"/>
    </location>
</feature>
<dbReference type="InterPro" id="IPR055414">
    <property type="entry name" value="LRR_R13L4/SHOC2-like"/>
</dbReference>
<evidence type="ECO:0000259" key="7">
    <source>
        <dbReference type="Pfam" id="PF00931"/>
    </source>
</evidence>
<dbReference type="GO" id="GO:0002758">
    <property type="term" value="P:innate immune response-activating signaling pathway"/>
    <property type="evidence" value="ECO:0007669"/>
    <property type="project" value="UniProtKB-ARBA"/>
</dbReference>
<keyword evidence="3" id="KW-0677">Repeat</keyword>
<evidence type="ECO:0000256" key="6">
    <source>
        <dbReference type="ARBA" id="ARBA00023054"/>
    </source>
</evidence>
<dbReference type="InterPro" id="IPR058922">
    <property type="entry name" value="WHD_DRP"/>
</dbReference>
<evidence type="ECO:0000256" key="5">
    <source>
        <dbReference type="ARBA" id="ARBA00022821"/>
    </source>
</evidence>
<name>A0ABC9C2D1_9POAL</name>
<evidence type="ECO:0000259" key="9">
    <source>
        <dbReference type="Pfam" id="PF23559"/>
    </source>
</evidence>
<evidence type="ECO:0000256" key="4">
    <source>
        <dbReference type="ARBA" id="ARBA00022741"/>
    </source>
</evidence>
<dbReference type="Pfam" id="PF23559">
    <property type="entry name" value="WHD_DRP"/>
    <property type="match status" value="1"/>
</dbReference>
<feature type="domain" description="Disease resistance R13L4/SHOC-2-like LRR" evidence="10">
    <location>
        <begin position="569"/>
        <end position="920"/>
    </location>
</feature>
<evidence type="ECO:0000259" key="10">
    <source>
        <dbReference type="Pfam" id="PF23598"/>
    </source>
</evidence>
<dbReference type="SUPFAM" id="SSF52058">
    <property type="entry name" value="L domain-like"/>
    <property type="match status" value="1"/>
</dbReference>
<protein>
    <submittedName>
        <fullName evidence="11">Uncharacterized protein</fullName>
    </submittedName>
</protein>
<proteinExistence type="inferred from homology"/>
<dbReference type="FunFam" id="1.10.10.10:FF:000322">
    <property type="entry name" value="Probable disease resistance protein At1g63360"/>
    <property type="match status" value="1"/>
</dbReference>
<dbReference type="GO" id="GO:0009626">
    <property type="term" value="P:plant-type hypersensitive response"/>
    <property type="evidence" value="ECO:0007669"/>
    <property type="project" value="UniProtKB-ARBA"/>
</dbReference>
<feature type="domain" description="Disease resistance protein winged helix" evidence="9">
    <location>
        <begin position="451"/>
        <end position="521"/>
    </location>
</feature>
<keyword evidence="6" id="KW-0175">Coiled coil</keyword>
<dbReference type="Gene3D" id="3.40.50.300">
    <property type="entry name" value="P-loop containing nucleotide triphosphate hydrolases"/>
    <property type="match status" value="1"/>
</dbReference>
<dbReference type="InterPro" id="IPR044974">
    <property type="entry name" value="Disease_R_plants"/>
</dbReference>
<dbReference type="GO" id="GO:0042742">
    <property type="term" value="P:defense response to bacterium"/>
    <property type="evidence" value="ECO:0007669"/>
    <property type="project" value="UniProtKB-ARBA"/>
</dbReference>
<accession>A0ABC9C2D1</accession>